<evidence type="ECO:0000256" key="4">
    <source>
        <dbReference type="ARBA" id="ARBA00023136"/>
    </source>
</evidence>
<proteinExistence type="predicted"/>
<organism evidence="7 8">
    <name type="scientific">Hortaea werneckii</name>
    <name type="common">Black yeast</name>
    <name type="synonym">Cladosporium werneckii</name>
    <dbReference type="NCBI Taxonomy" id="91943"/>
    <lineage>
        <taxon>Eukaryota</taxon>
        <taxon>Fungi</taxon>
        <taxon>Dikarya</taxon>
        <taxon>Ascomycota</taxon>
        <taxon>Pezizomycotina</taxon>
        <taxon>Dothideomycetes</taxon>
        <taxon>Dothideomycetidae</taxon>
        <taxon>Mycosphaerellales</taxon>
        <taxon>Teratosphaeriaceae</taxon>
        <taxon>Hortaea</taxon>
    </lineage>
</organism>
<feature type="transmembrane region" description="Helical" evidence="6">
    <location>
        <begin position="186"/>
        <end position="204"/>
    </location>
</feature>
<feature type="region of interest" description="Disordered" evidence="5">
    <location>
        <begin position="474"/>
        <end position="499"/>
    </location>
</feature>
<dbReference type="Gene3D" id="1.20.1250.20">
    <property type="entry name" value="MFS general substrate transporter like domains"/>
    <property type="match status" value="1"/>
</dbReference>
<dbReference type="EMBL" id="QWIK01001073">
    <property type="protein sequence ID" value="RMX97866.1"/>
    <property type="molecule type" value="Genomic_DNA"/>
</dbReference>
<dbReference type="VEuPathDB" id="FungiDB:BTJ68_05931"/>
<keyword evidence="4 6" id="KW-0472">Membrane</keyword>
<feature type="transmembrane region" description="Helical" evidence="6">
    <location>
        <begin position="27"/>
        <end position="46"/>
    </location>
</feature>
<feature type="transmembrane region" description="Helical" evidence="6">
    <location>
        <begin position="158"/>
        <end position="180"/>
    </location>
</feature>
<gene>
    <name evidence="7" type="ORF">D0868_10419</name>
</gene>
<keyword evidence="2 6" id="KW-0812">Transmembrane</keyword>
<accession>A0A3M6Y4Y0</accession>
<evidence type="ECO:0000313" key="8">
    <source>
        <dbReference type="Proteomes" id="UP000282582"/>
    </source>
</evidence>
<dbReference type="PANTHER" id="PTHR23501">
    <property type="entry name" value="MAJOR FACILITATOR SUPERFAMILY"/>
    <property type="match status" value="1"/>
</dbReference>
<evidence type="ECO:0000256" key="5">
    <source>
        <dbReference type="SAM" id="MobiDB-lite"/>
    </source>
</evidence>
<dbReference type="Proteomes" id="UP000282582">
    <property type="component" value="Unassembled WGS sequence"/>
</dbReference>
<keyword evidence="3 6" id="KW-1133">Transmembrane helix</keyword>
<feature type="transmembrane region" description="Helical" evidence="6">
    <location>
        <begin position="224"/>
        <end position="246"/>
    </location>
</feature>
<dbReference type="PANTHER" id="PTHR23501:SF198">
    <property type="entry name" value="AZOLE RESISTANCE PROTEIN 1-RELATED"/>
    <property type="match status" value="1"/>
</dbReference>
<feature type="compositionally biased region" description="Low complexity" evidence="5">
    <location>
        <begin position="481"/>
        <end position="493"/>
    </location>
</feature>
<evidence type="ECO:0000313" key="7">
    <source>
        <dbReference type="EMBL" id="RMX97866.1"/>
    </source>
</evidence>
<dbReference type="InterPro" id="IPR036259">
    <property type="entry name" value="MFS_trans_sf"/>
</dbReference>
<feature type="transmembrane region" description="Helical" evidence="6">
    <location>
        <begin position="95"/>
        <end position="112"/>
    </location>
</feature>
<evidence type="ECO:0000256" key="6">
    <source>
        <dbReference type="SAM" id="Phobius"/>
    </source>
</evidence>
<feature type="transmembrane region" description="Helical" evidence="6">
    <location>
        <begin position="132"/>
        <end position="151"/>
    </location>
</feature>
<protein>
    <recommendedName>
        <fullName evidence="9">Major facilitator superfamily (MFS) profile domain-containing protein</fullName>
    </recommendedName>
</protein>
<evidence type="ECO:0008006" key="9">
    <source>
        <dbReference type="Google" id="ProtNLM"/>
    </source>
</evidence>
<evidence type="ECO:0000256" key="3">
    <source>
        <dbReference type="ARBA" id="ARBA00022989"/>
    </source>
</evidence>
<evidence type="ECO:0000256" key="1">
    <source>
        <dbReference type="ARBA" id="ARBA00004141"/>
    </source>
</evidence>
<reference evidence="7 8" key="1">
    <citation type="journal article" date="2018" name="BMC Genomics">
        <title>Genomic evidence for intraspecific hybridization in a clonal and extremely halotolerant yeast.</title>
        <authorList>
            <person name="Gostincar C."/>
            <person name="Stajich J.E."/>
            <person name="Zupancic J."/>
            <person name="Zalar P."/>
            <person name="Gunde-Cimerman N."/>
        </authorList>
    </citation>
    <scope>NUCLEOTIDE SEQUENCE [LARGE SCALE GENOMIC DNA]</scope>
    <source>
        <strain evidence="7 8">EXF-6654</strain>
    </source>
</reference>
<comment type="caution">
    <text evidence="7">The sequence shown here is derived from an EMBL/GenBank/DDBJ whole genome shotgun (WGS) entry which is preliminary data.</text>
</comment>
<feature type="transmembrane region" description="Helical" evidence="6">
    <location>
        <begin position="58"/>
        <end position="74"/>
    </location>
</feature>
<comment type="subcellular location">
    <subcellularLocation>
        <location evidence="1">Membrane</location>
        <topology evidence="1">Multi-pass membrane protein</topology>
    </subcellularLocation>
</comment>
<sequence length="499" mass="55785">MLFLFPSLRSRDHDNLTFTQKIGELDLVSNCLFIPSLTALFLALSWAGVKYPWSDGKVIGLLVTCAVLLVAFLFNQYRRGDSAALPFRIITNRNVISGFIFTTCTNSVTNVFEWYLPTFYQVVQGRTPRESGYLMVPILVGMMLGLILQGFGTTSVGYYAPFMLFASVCMPIAAGLMTTYDTHTTLAYIIFYSGFVGFGGGIGFQGPQAAVQTTLSEADVNLGIGVILFGQSMGPAIFIATAQVIFANELSSNLGAVIPTLTPSYIERHGLGSLRNLLPLERQNEVLEGFATSLTHTWFLPLGLACTTMIGSILIEWRSRLLPWLALYVYAWDQAQVVVRAIHDKEEDFDMDDDIDIDFQQFMDAASRTDLYALAAYRVYQQIRDARAAQPEVNPDTLPTWPEHLSPDQRFRLSFRMLRYLIKLRKGRRLLGRKRTPANEHGLRALNAEVQAFLRRQPTFPAAVDRMIQDDLRQSVPRVTDSNNNDESSNASGADDDED</sequence>
<name>A0A3M6Y4Y0_HORWE</name>
<dbReference type="AlphaFoldDB" id="A0A3M6Y4Y0"/>
<dbReference type="GO" id="GO:0022857">
    <property type="term" value="F:transmembrane transporter activity"/>
    <property type="evidence" value="ECO:0007669"/>
    <property type="project" value="TreeGrafter"/>
</dbReference>
<dbReference type="SUPFAM" id="SSF103473">
    <property type="entry name" value="MFS general substrate transporter"/>
    <property type="match status" value="1"/>
</dbReference>
<evidence type="ECO:0000256" key="2">
    <source>
        <dbReference type="ARBA" id="ARBA00022692"/>
    </source>
</evidence>
<dbReference type="GO" id="GO:0005886">
    <property type="term" value="C:plasma membrane"/>
    <property type="evidence" value="ECO:0007669"/>
    <property type="project" value="TreeGrafter"/>
</dbReference>